<feature type="signal peptide" evidence="1">
    <location>
        <begin position="1"/>
        <end position="24"/>
    </location>
</feature>
<proteinExistence type="predicted"/>
<dbReference type="EMBL" id="CP073347">
    <property type="protein sequence ID" value="UTW11994.1"/>
    <property type="molecule type" value="Genomic_DNA"/>
</dbReference>
<dbReference type="Proteomes" id="UP001058461">
    <property type="component" value="Chromosome"/>
</dbReference>
<organism evidence="2 3">
    <name type="scientific">Marinobacterium rhizophilum</name>
    <dbReference type="NCBI Taxonomy" id="420402"/>
    <lineage>
        <taxon>Bacteria</taxon>
        <taxon>Pseudomonadati</taxon>
        <taxon>Pseudomonadota</taxon>
        <taxon>Gammaproteobacteria</taxon>
        <taxon>Oceanospirillales</taxon>
        <taxon>Oceanospirillaceae</taxon>
        <taxon>Marinobacterium</taxon>
    </lineage>
</organism>
<gene>
    <name evidence="2" type="ORF">KDW95_22640</name>
</gene>
<evidence type="ECO:0000313" key="3">
    <source>
        <dbReference type="Proteomes" id="UP001058461"/>
    </source>
</evidence>
<evidence type="ECO:0000313" key="2">
    <source>
        <dbReference type="EMBL" id="UTW11994.1"/>
    </source>
</evidence>
<dbReference type="NCBIfam" id="TIGR02122">
    <property type="entry name" value="TRAP_TAXI"/>
    <property type="match status" value="1"/>
</dbReference>
<name>A0ABY5HIR7_9GAMM</name>
<dbReference type="Gene3D" id="3.40.190.10">
    <property type="entry name" value="Periplasmic binding protein-like II"/>
    <property type="match status" value="2"/>
</dbReference>
<dbReference type="SUPFAM" id="SSF53850">
    <property type="entry name" value="Periplasmic binding protein-like II"/>
    <property type="match status" value="1"/>
</dbReference>
<protein>
    <submittedName>
        <fullName evidence="2">TAXI family TRAP transporter solute-binding subunit</fullName>
    </submittedName>
</protein>
<sequence>MKSPKFLKAVAIATLAAGLSLSHAAANAQALRLGTATEGGVWFVLGNGLAQAVGEALDTRVMPVTTAGSMENGRRLSAGGDLDLGLMLSTSLKNGIEDGTIDTDKIRVIGAGHGNFLQVVVRGDSGISSWSEAFQPGRIVGVGEPGSAAFEVTTGAIEAQGQSLDRIQQARLGHQAQADALKNRDIEVMVVTPGIPTGAVVSVMSTIDAKLLSGTDAELDKLLEAQPFMARGLIPANIYNNQPENAATVMLPSLMMATAQISDDEAYKATKAIYESTAKLTAVHSNGSQWTKDNALASRKYLEALGVQYHSGAIRYFQEIGIW</sequence>
<reference evidence="2" key="1">
    <citation type="submission" date="2021-04" db="EMBL/GenBank/DDBJ databases">
        <title>Oceanospirillales bacteria with DddD are important DMSP degraders in coastal seawater.</title>
        <authorList>
            <person name="Liu J."/>
        </authorList>
    </citation>
    <scope>NUCLEOTIDE SEQUENCE</scope>
    <source>
        <strain evidence="2">D13-1</strain>
    </source>
</reference>
<evidence type="ECO:0000256" key="1">
    <source>
        <dbReference type="SAM" id="SignalP"/>
    </source>
</evidence>
<dbReference type="PANTHER" id="PTHR42941:SF1">
    <property type="entry name" value="SLL1037 PROTEIN"/>
    <property type="match status" value="1"/>
</dbReference>
<feature type="chain" id="PRO_5046800601" evidence="1">
    <location>
        <begin position="25"/>
        <end position="323"/>
    </location>
</feature>
<dbReference type="InterPro" id="IPR011852">
    <property type="entry name" value="TRAP_TAXI"/>
</dbReference>
<dbReference type="PANTHER" id="PTHR42941">
    <property type="entry name" value="SLL1037 PROTEIN"/>
    <property type="match status" value="1"/>
</dbReference>
<keyword evidence="1" id="KW-0732">Signal</keyword>
<keyword evidence="3" id="KW-1185">Reference proteome</keyword>
<dbReference type="Pfam" id="PF16868">
    <property type="entry name" value="NMT1_3"/>
    <property type="match status" value="1"/>
</dbReference>
<accession>A0ABY5HIR7</accession>
<dbReference type="RefSeq" id="WP_255854042.1">
    <property type="nucleotide sequence ID" value="NZ_CP073347.1"/>
</dbReference>